<sequence length="732" mass="85569">MRIYLQVLDYEIWEIVNYGPFMALTKNEVGEDIPKPSREWNELEKRKVSLNSKAMNALFCALDKKEFHRVSSCESANEIWHKLEVVYEGTNQVKESKISRYTRQYELFQMEQNESVYSMYTRFTDIVNTLGALGKTFSNSEKVKKIIRLLPKEWRPKRTAIEEAKDLNTLPIDDLIGSLISYEEDLAAEKGHEEKKKSIALKASKRESDEESEMDDEELAMLARRFRKFYKKNNEQRKFRGYKNKKEKKEPITCYECKKPGHIRPECPLLNKLKKKAMVATWDDSDEETSDDEEQQEMTNLALMAVGEESYLAAEKGHEEKKKSIALKASKRESDEESEMDDEELAMLARRFRKFYKKNNEQRKFRGYKNKKEKKEPITCYECKKPGHIRPECPLLNKLKKKAMVATWDDSDEETSDDEEQQEMTNLALMAVGEESCDEHDEISVLPTYDELHDAFKDLHDELMKIDLFGPSRYASLNGKYYAFVIVDDYSRYTWVLFLANKDDAFDAFKVFCKKVQNEKGCSISCIRSDNGGNFENYAFENFCNDFGIEHQFSSPRTPQKNGVVKRKNKSIQEMVRTMLNENSLPKYFWAEAVNTACYVLNRVLIRPNLNKTPYELWKNRKPNIGYFKVFGCKRFVLNTEDNLGKFDPKFDVGIFLGYSNSSKAYRVYNKRTLVVEESMHVIFDEFNPSSTEKVIVDDNAEEQQQEEASNDNKKDAPHGIQEEHHEETNAE</sequence>
<dbReference type="EMBL" id="CM039177">
    <property type="protein sequence ID" value="KAH9697775.1"/>
    <property type="molecule type" value="Genomic_DNA"/>
</dbReference>
<accession>A0ACB8IN69</accession>
<dbReference type="Proteomes" id="UP000829398">
    <property type="component" value="Chromosome 8"/>
</dbReference>
<comment type="caution">
    <text evidence="1">The sequence shown here is derived from an EMBL/GenBank/DDBJ whole genome shotgun (WGS) entry which is preliminary data.</text>
</comment>
<gene>
    <name evidence="1" type="ORF">KPL71_023750</name>
</gene>
<name>A0ACB8IN69_CITSI</name>
<keyword evidence="2" id="KW-1185">Reference proteome</keyword>
<protein>
    <submittedName>
        <fullName evidence="1">Integrase catalytic domain-containing protein</fullName>
    </submittedName>
</protein>
<evidence type="ECO:0000313" key="1">
    <source>
        <dbReference type="EMBL" id="KAH9697775.1"/>
    </source>
</evidence>
<organism evidence="1 2">
    <name type="scientific">Citrus sinensis</name>
    <name type="common">Sweet orange</name>
    <name type="synonym">Citrus aurantium var. sinensis</name>
    <dbReference type="NCBI Taxonomy" id="2711"/>
    <lineage>
        <taxon>Eukaryota</taxon>
        <taxon>Viridiplantae</taxon>
        <taxon>Streptophyta</taxon>
        <taxon>Embryophyta</taxon>
        <taxon>Tracheophyta</taxon>
        <taxon>Spermatophyta</taxon>
        <taxon>Magnoliopsida</taxon>
        <taxon>eudicotyledons</taxon>
        <taxon>Gunneridae</taxon>
        <taxon>Pentapetalae</taxon>
        <taxon>rosids</taxon>
        <taxon>malvids</taxon>
        <taxon>Sapindales</taxon>
        <taxon>Rutaceae</taxon>
        <taxon>Aurantioideae</taxon>
        <taxon>Citrus</taxon>
    </lineage>
</organism>
<evidence type="ECO:0000313" key="2">
    <source>
        <dbReference type="Proteomes" id="UP000829398"/>
    </source>
</evidence>
<proteinExistence type="predicted"/>
<reference evidence="2" key="1">
    <citation type="journal article" date="2023" name="Hortic. Res.">
        <title>A chromosome-level phased genome enabling allele-level studies in sweet orange: a case study on citrus Huanglongbing tolerance.</title>
        <authorList>
            <person name="Wu B."/>
            <person name="Yu Q."/>
            <person name="Deng Z."/>
            <person name="Duan Y."/>
            <person name="Luo F."/>
            <person name="Gmitter F. Jr."/>
        </authorList>
    </citation>
    <scope>NUCLEOTIDE SEQUENCE [LARGE SCALE GENOMIC DNA]</scope>
    <source>
        <strain evidence="2">cv. Valencia</strain>
    </source>
</reference>